<evidence type="ECO:0000313" key="10">
    <source>
        <dbReference type="Proteomes" id="UP001055167"/>
    </source>
</evidence>
<keyword evidence="5 8" id="KW-0812">Transmembrane</keyword>
<feature type="transmembrane region" description="Helical" evidence="8">
    <location>
        <begin position="240"/>
        <end position="258"/>
    </location>
</feature>
<dbReference type="PANTHER" id="PTHR30269">
    <property type="entry name" value="TRANSMEMBRANE PROTEIN YFCA"/>
    <property type="match status" value="1"/>
</dbReference>
<evidence type="ECO:0000256" key="1">
    <source>
        <dbReference type="ARBA" id="ARBA00004651"/>
    </source>
</evidence>
<name>A0ABQ4QVB9_9HYPH</name>
<dbReference type="InterPro" id="IPR052017">
    <property type="entry name" value="TSUP"/>
</dbReference>
<evidence type="ECO:0000313" key="9">
    <source>
        <dbReference type="EMBL" id="GJD49283.1"/>
    </source>
</evidence>
<evidence type="ECO:0000256" key="6">
    <source>
        <dbReference type="ARBA" id="ARBA00022989"/>
    </source>
</evidence>
<accession>A0ABQ4QVB9</accession>
<feature type="transmembrane region" description="Helical" evidence="8">
    <location>
        <begin position="180"/>
        <end position="199"/>
    </location>
</feature>
<keyword evidence="10" id="KW-1185">Reference proteome</keyword>
<evidence type="ECO:0000256" key="2">
    <source>
        <dbReference type="ARBA" id="ARBA00009142"/>
    </source>
</evidence>
<evidence type="ECO:0000256" key="7">
    <source>
        <dbReference type="ARBA" id="ARBA00023136"/>
    </source>
</evidence>
<sequence length="285" mass="29025">MARFRAEGYPAAAPRGYARTLDEPSRPGRGRPVTAFSPFAGLSADPPAAALLLAAALVGGLVRGFTGFGFAMVFVPLAAAAVGPAEAVGLIWVVDAPFALGLGALSARRAAWREVVPLLVGASALLPAGVWLLTRPDPDLTRWITAAAIAAALGALVSGWRYRGVPSLALSLATGGASGLASGFAALGGMPLAVFWLAGQRAGAAQVRDNLMAYFGLSTLVSGLVFAATGVLSAPRFAEALPLLLPYGLGLLLGARGFRHASDALFRRVAYAVILAAVCLALPLR</sequence>
<keyword evidence="3" id="KW-0813">Transport</keyword>
<evidence type="ECO:0000256" key="4">
    <source>
        <dbReference type="ARBA" id="ARBA00022475"/>
    </source>
</evidence>
<gene>
    <name evidence="9" type="ORF">OPKNFCMD_2013</name>
</gene>
<dbReference type="Pfam" id="PF01925">
    <property type="entry name" value="TauE"/>
    <property type="match status" value="1"/>
</dbReference>
<feature type="transmembrane region" description="Helical" evidence="8">
    <location>
        <begin position="140"/>
        <end position="160"/>
    </location>
</feature>
<comment type="caution">
    <text evidence="9">The sequence shown here is derived from an EMBL/GenBank/DDBJ whole genome shotgun (WGS) entry which is preliminary data.</text>
</comment>
<dbReference type="InterPro" id="IPR002781">
    <property type="entry name" value="TM_pro_TauE-like"/>
</dbReference>
<evidence type="ECO:0000256" key="3">
    <source>
        <dbReference type="ARBA" id="ARBA00022448"/>
    </source>
</evidence>
<evidence type="ECO:0000256" key="8">
    <source>
        <dbReference type="RuleBase" id="RU363041"/>
    </source>
</evidence>
<reference evidence="9" key="2">
    <citation type="submission" date="2021-08" db="EMBL/GenBank/DDBJ databases">
        <authorList>
            <person name="Tani A."/>
            <person name="Ola A."/>
            <person name="Ogura Y."/>
            <person name="Katsura K."/>
            <person name="Hayashi T."/>
        </authorList>
    </citation>
    <scope>NUCLEOTIDE SEQUENCE</scope>
    <source>
        <strain evidence="9">KCTC 52305</strain>
    </source>
</reference>
<comment type="similarity">
    <text evidence="2 8">Belongs to the 4-toluene sulfonate uptake permease (TSUP) (TC 2.A.102) family.</text>
</comment>
<protein>
    <recommendedName>
        <fullName evidence="8">Probable membrane transporter protein</fullName>
    </recommendedName>
</protein>
<evidence type="ECO:0000256" key="5">
    <source>
        <dbReference type="ARBA" id="ARBA00022692"/>
    </source>
</evidence>
<dbReference type="EMBL" id="BPQH01000005">
    <property type="protein sequence ID" value="GJD49283.1"/>
    <property type="molecule type" value="Genomic_DNA"/>
</dbReference>
<dbReference type="PANTHER" id="PTHR30269:SF37">
    <property type="entry name" value="MEMBRANE TRANSPORTER PROTEIN"/>
    <property type="match status" value="1"/>
</dbReference>
<comment type="subcellular location">
    <subcellularLocation>
        <location evidence="1 8">Cell membrane</location>
        <topology evidence="1 8">Multi-pass membrane protein</topology>
    </subcellularLocation>
</comment>
<proteinExistence type="inferred from homology"/>
<keyword evidence="7 8" id="KW-0472">Membrane</keyword>
<organism evidence="9 10">
    <name type="scientific">Methylobacterium crusticola</name>
    <dbReference type="NCBI Taxonomy" id="1697972"/>
    <lineage>
        <taxon>Bacteria</taxon>
        <taxon>Pseudomonadati</taxon>
        <taxon>Pseudomonadota</taxon>
        <taxon>Alphaproteobacteria</taxon>
        <taxon>Hyphomicrobiales</taxon>
        <taxon>Methylobacteriaceae</taxon>
        <taxon>Methylobacterium</taxon>
    </lineage>
</organism>
<feature type="transmembrane region" description="Helical" evidence="8">
    <location>
        <begin position="48"/>
        <end position="66"/>
    </location>
</feature>
<feature type="transmembrane region" description="Helical" evidence="8">
    <location>
        <begin position="211"/>
        <end position="234"/>
    </location>
</feature>
<reference evidence="9" key="1">
    <citation type="journal article" date="2021" name="Front. Microbiol.">
        <title>Comprehensive Comparative Genomics and Phenotyping of Methylobacterium Species.</title>
        <authorList>
            <person name="Alessa O."/>
            <person name="Ogura Y."/>
            <person name="Fujitani Y."/>
            <person name="Takami H."/>
            <person name="Hayashi T."/>
            <person name="Sahin N."/>
            <person name="Tani A."/>
        </authorList>
    </citation>
    <scope>NUCLEOTIDE SEQUENCE</scope>
    <source>
        <strain evidence="9">KCTC 52305</strain>
    </source>
</reference>
<feature type="transmembrane region" description="Helical" evidence="8">
    <location>
        <begin position="114"/>
        <end position="133"/>
    </location>
</feature>
<feature type="transmembrane region" description="Helical" evidence="8">
    <location>
        <begin position="265"/>
        <end position="284"/>
    </location>
</feature>
<keyword evidence="6 8" id="KW-1133">Transmembrane helix</keyword>
<feature type="transmembrane region" description="Helical" evidence="8">
    <location>
        <begin position="73"/>
        <end position="94"/>
    </location>
</feature>
<keyword evidence="4 8" id="KW-1003">Cell membrane</keyword>
<dbReference type="Proteomes" id="UP001055167">
    <property type="component" value="Unassembled WGS sequence"/>
</dbReference>